<name>A0A1F7IYZ3_9BACT</name>
<comment type="caution">
    <text evidence="1">The sequence shown here is derived from an EMBL/GenBank/DDBJ whole genome shotgun (WGS) entry which is preliminary data.</text>
</comment>
<dbReference type="Proteomes" id="UP000177141">
    <property type="component" value="Unassembled WGS sequence"/>
</dbReference>
<evidence type="ECO:0008006" key="3">
    <source>
        <dbReference type="Google" id="ProtNLM"/>
    </source>
</evidence>
<gene>
    <name evidence="1" type="ORF">A3A93_03875</name>
</gene>
<dbReference type="InterPro" id="IPR008792">
    <property type="entry name" value="PQQD"/>
</dbReference>
<organism evidence="1 2">
    <name type="scientific">Candidatus Roizmanbacteria bacterium RIFCSPLOWO2_01_FULL_38_12</name>
    <dbReference type="NCBI Taxonomy" id="1802061"/>
    <lineage>
        <taxon>Bacteria</taxon>
        <taxon>Candidatus Roizmaniibacteriota</taxon>
    </lineage>
</organism>
<evidence type="ECO:0000313" key="2">
    <source>
        <dbReference type="Proteomes" id="UP000177141"/>
    </source>
</evidence>
<reference evidence="1 2" key="1">
    <citation type="journal article" date="2016" name="Nat. Commun.">
        <title>Thousands of microbial genomes shed light on interconnected biogeochemical processes in an aquifer system.</title>
        <authorList>
            <person name="Anantharaman K."/>
            <person name="Brown C.T."/>
            <person name="Hug L.A."/>
            <person name="Sharon I."/>
            <person name="Castelle C.J."/>
            <person name="Probst A.J."/>
            <person name="Thomas B.C."/>
            <person name="Singh A."/>
            <person name="Wilkins M.J."/>
            <person name="Karaoz U."/>
            <person name="Brodie E.L."/>
            <person name="Williams K.H."/>
            <person name="Hubbard S.S."/>
            <person name="Banfield J.F."/>
        </authorList>
    </citation>
    <scope>NUCLEOTIDE SEQUENCE [LARGE SCALE GENOMIC DNA]</scope>
</reference>
<dbReference type="Gene3D" id="1.10.10.1150">
    <property type="entry name" value="Coenzyme PQQ synthesis protein D (PqqD)"/>
    <property type="match status" value="1"/>
</dbReference>
<protein>
    <recommendedName>
        <fullName evidence="3">PqqD family protein</fullName>
    </recommendedName>
</protein>
<sequence>MSEYKVNKGFDIEQIKNGVTLFDPEGLYVFTLNETGAFIFKKIKNHTPMIKIIKALEKKYSISNIEAERDVKSLLVKLVKNKIIRSV</sequence>
<accession>A0A1F7IYZ3</accession>
<dbReference type="STRING" id="1802061.A3A93_03875"/>
<evidence type="ECO:0000313" key="1">
    <source>
        <dbReference type="EMBL" id="OGK48578.1"/>
    </source>
</evidence>
<dbReference type="EMBL" id="MGAL01000013">
    <property type="protein sequence ID" value="OGK48578.1"/>
    <property type="molecule type" value="Genomic_DNA"/>
</dbReference>
<dbReference type="Pfam" id="PF05402">
    <property type="entry name" value="PqqD"/>
    <property type="match status" value="1"/>
</dbReference>
<dbReference type="AlphaFoldDB" id="A0A1F7IYZ3"/>
<dbReference type="InterPro" id="IPR041881">
    <property type="entry name" value="PqqD_sf"/>
</dbReference>
<proteinExistence type="predicted"/>